<gene>
    <name evidence="2" type="ORF">ACHAWU_010049</name>
</gene>
<name>A0ABD3N6K7_9STRA</name>
<proteinExistence type="predicted"/>
<sequence>MGDTVASGSGGSGGRGGAASVVSVHTGGSQGGGGDKPGVGLAAVLQRIGDEGRTVPTVMAELKWQREVNGETARTDAFREKMLCLLEFKAFAFMNKSGSPWVQLGHGLGKFYSLHGTVPELDGKVIMFIGDRGWTRDPTPVQAPVQNMWKWITVNVANDVAALQAFAQRNAGLWQPGGGNSGVAGYQGPIYPCSPECAGGVYCGERGAVSPK</sequence>
<feature type="compositionally biased region" description="Low complexity" evidence="1">
    <location>
        <begin position="18"/>
        <end position="27"/>
    </location>
</feature>
<evidence type="ECO:0000256" key="1">
    <source>
        <dbReference type="SAM" id="MobiDB-lite"/>
    </source>
</evidence>
<accession>A0ABD3N6K7</accession>
<dbReference type="Proteomes" id="UP001530293">
    <property type="component" value="Unassembled WGS sequence"/>
</dbReference>
<feature type="compositionally biased region" description="Gly residues" evidence="1">
    <location>
        <begin position="28"/>
        <end position="37"/>
    </location>
</feature>
<organism evidence="2 3">
    <name type="scientific">Discostella pseudostelligera</name>
    <dbReference type="NCBI Taxonomy" id="259834"/>
    <lineage>
        <taxon>Eukaryota</taxon>
        <taxon>Sar</taxon>
        <taxon>Stramenopiles</taxon>
        <taxon>Ochrophyta</taxon>
        <taxon>Bacillariophyta</taxon>
        <taxon>Coscinodiscophyceae</taxon>
        <taxon>Thalassiosirophycidae</taxon>
        <taxon>Stephanodiscales</taxon>
        <taxon>Stephanodiscaceae</taxon>
        <taxon>Discostella</taxon>
    </lineage>
</organism>
<evidence type="ECO:0000313" key="3">
    <source>
        <dbReference type="Proteomes" id="UP001530293"/>
    </source>
</evidence>
<dbReference type="AlphaFoldDB" id="A0ABD3N6K7"/>
<evidence type="ECO:0000313" key="2">
    <source>
        <dbReference type="EMBL" id="KAL3771738.1"/>
    </source>
</evidence>
<feature type="compositionally biased region" description="Gly residues" evidence="1">
    <location>
        <begin position="8"/>
        <end position="17"/>
    </location>
</feature>
<comment type="caution">
    <text evidence="2">The sequence shown here is derived from an EMBL/GenBank/DDBJ whole genome shotgun (WGS) entry which is preliminary data.</text>
</comment>
<feature type="region of interest" description="Disordered" evidence="1">
    <location>
        <begin position="1"/>
        <end position="37"/>
    </location>
</feature>
<keyword evidence="3" id="KW-1185">Reference proteome</keyword>
<dbReference type="EMBL" id="JALLBG020000021">
    <property type="protein sequence ID" value="KAL3771738.1"/>
    <property type="molecule type" value="Genomic_DNA"/>
</dbReference>
<reference evidence="2 3" key="1">
    <citation type="submission" date="2024-10" db="EMBL/GenBank/DDBJ databases">
        <title>Updated reference genomes for cyclostephanoid diatoms.</title>
        <authorList>
            <person name="Roberts W.R."/>
            <person name="Alverson A.J."/>
        </authorList>
    </citation>
    <scope>NUCLEOTIDE SEQUENCE [LARGE SCALE GENOMIC DNA]</scope>
    <source>
        <strain evidence="2 3">AJA232-27</strain>
    </source>
</reference>
<protein>
    <submittedName>
        <fullName evidence="2">Uncharacterized protein</fullName>
    </submittedName>
</protein>